<keyword evidence="3" id="KW-0812">Transmembrane</keyword>
<dbReference type="Pfam" id="PF13490">
    <property type="entry name" value="zf-HC2"/>
    <property type="match status" value="1"/>
</dbReference>
<dbReference type="EMBL" id="JAZGQK010000035">
    <property type="protein sequence ID" value="MEE6263213.1"/>
    <property type="molecule type" value="Genomic_DNA"/>
</dbReference>
<evidence type="ECO:0000256" key="1">
    <source>
        <dbReference type="ARBA" id="ARBA00023015"/>
    </source>
</evidence>
<proteinExistence type="predicted"/>
<keyword evidence="3" id="KW-1133">Transmembrane helix</keyword>
<evidence type="ECO:0000313" key="6">
    <source>
        <dbReference type="Proteomes" id="UP001332243"/>
    </source>
</evidence>
<dbReference type="InterPro" id="IPR041916">
    <property type="entry name" value="Anti_sigma_zinc_sf"/>
</dbReference>
<keyword evidence="2" id="KW-0804">Transcription</keyword>
<reference evidence="5 6" key="1">
    <citation type="submission" date="2024-01" db="EMBL/GenBank/DDBJ databases">
        <title>Genome insights into Plantactinospora sonchi sp. nov.</title>
        <authorList>
            <person name="Wang L."/>
        </authorList>
    </citation>
    <scope>NUCLEOTIDE SEQUENCE [LARGE SCALE GENOMIC DNA]</scope>
    <source>
        <strain evidence="5 6">NEAU-QY2</strain>
    </source>
</reference>
<sequence length="270" mass="28725">MGCEQYREALSARLDGEEEVAERAATERHLAGCAECRAWLESATTLNRYARTSLVPAAPLEIDQVLLDAAPGPRRARLGRALWIALGVVGVAQFLLGAAQIAGVGVVDTAHSHGLEAVLGGGPNHLWHESAAWNVALGAGFAWIALRRTRPQGLLPTLTAFVAVLTLLSTNDVIAGRVDAERILSHGLIVAGYLIILGLSRLVFDSGEPPSRSGPGDRTAWRVTFEEDERPAPPRLRLLRAPSATARVTTASTVRLGGGHAADRRHDRAA</sequence>
<name>A0ABU7S342_9ACTN</name>
<keyword evidence="1" id="KW-0805">Transcription regulation</keyword>
<dbReference type="RefSeq" id="WP_331218151.1">
    <property type="nucleotide sequence ID" value="NZ_JAZGQK010000035.1"/>
</dbReference>
<feature type="transmembrane region" description="Helical" evidence="3">
    <location>
        <begin position="81"/>
        <end position="106"/>
    </location>
</feature>
<keyword evidence="3" id="KW-0472">Membrane</keyword>
<evidence type="ECO:0000256" key="2">
    <source>
        <dbReference type="ARBA" id="ARBA00023163"/>
    </source>
</evidence>
<feature type="transmembrane region" description="Helical" evidence="3">
    <location>
        <begin position="126"/>
        <end position="146"/>
    </location>
</feature>
<dbReference type="Proteomes" id="UP001332243">
    <property type="component" value="Unassembled WGS sequence"/>
</dbReference>
<gene>
    <name evidence="5" type="ORF">V1633_32520</name>
</gene>
<dbReference type="Gene3D" id="1.10.10.1320">
    <property type="entry name" value="Anti-sigma factor, zinc-finger domain"/>
    <property type="match status" value="1"/>
</dbReference>
<organism evidence="5 6">
    <name type="scientific">Plantactinospora sonchi</name>
    <dbReference type="NCBI Taxonomy" id="1544735"/>
    <lineage>
        <taxon>Bacteria</taxon>
        <taxon>Bacillati</taxon>
        <taxon>Actinomycetota</taxon>
        <taxon>Actinomycetes</taxon>
        <taxon>Micromonosporales</taxon>
        <taxon>Micromonosporaceae</taxon>
        <taxon>Plantactinospora</taxon>
    </lineage>
</organism>
<protein>
    <submittedName>
        <fullName evidence="5">Zf-HC2 domain-containing protein</fullName>
    </submittedName>
</protein>
<accession>A0ABU7S342</accession>
<evidence type="ECO:0000313" key="5">
    <source>
        <dbReference type="EMBL" id="MEE6263213.1"/>
    </source>
</evidence>
<feature type="transmembrane region" description="Helical" evidence="3">
    <location>
        <begin position="183"/>
        <end position="204"/>
    </location>
</feature>
<feature type="domain" description="Putative zinc-finger" evidence="4">
    <location>
        <begin position="3"/>
        <end position="37"/>
    </location>
</feature>
<comment type="caution">
    <text evidence="5">The sequence shown here is derived from an EMBL/GenBank/DDBJ whole genome shotgun (WGS) entry which is preliminary data.</text>
</comment>
<feature type="transmembrane region" description="Helical" evidence="3">
    <location>
        <begin position="153"/>
        <end position="171"/>
    </location>
</feature>
<keyword evidence="6" id="KW-1185">Reference proteome</keyword>
<evidence type="ECO:0000259" key="4">
    <source>
        <dbReference type="Pfam" id="PF13490"/>
    </source>
</evidence>
<evidence type="ECO:0000256" key="3">
    <source>
        <dbReference type="SAM" id="Phobius"/>
    </source>
</evidence>
<dbReference type="InterPro" id="IPR027383">
    <property type="entry name" value="Znf_put"/>
</dbReference>